<sequence length="79" mass="8930">MQNESAFRASLDRVEEGLAVLLLREDESVRFTIPRSLLPPDAREGDTLEIVIRRDVAATEEARRRVAERIARLRAKGGD</sequence>
<protein>
    <submittedName>
        <fullName evidence="1">DUF3006 domain-containing protein</fullName>
    </submittedName>
</protein>
<keyword evidence="2" id="KW-1185">Reference proteome</keyword>
<dbReference type="EMBL" id="JABFFQ010000006">
    <property type="protein sequence ID" value="MDV4343271.1"/>
    <property type="molecule type" value="Genomic_DNA"/>
</dbReference>
<dbReference type="InterPro" id="IPR021377">
    <property type="entry name" value="DUF3006"/>
</dbReference>
<proteinExistence type="predicted"/>
<dbReference type="Gene3D" id="6.20.120.50">
    <property type="match status" value="1"/>
</dbReference>
<dbReference type="RefSeq" id="WP_317296456.1">
    <property type="nucleotide sequence ID" value="NZ_JABFFQ010000006.1"/>
</dbReference>
<dbReference type="Proteomes" id="UP001273768">
    <property type="component" value="Unassembled WGS sequence"/>
</dbReference>
<reference evidence="1 2" key="1">
    <citation type="submission" date="2020-05" db="EMBL/GenBank/DDBJ databases">
        <title>Isolation and characterization of methanoarchaea from a cold seep at offshore SW Taiwan.</title>
        <authorList>
            <person name="Chen Y.-W."/>
            <person name="Chen S.-C."/>
            <person name="Lai M.-C."/>
        </authorList>
    </citation>
    <scope>NUCLEOTIDE SEQUENCE [LARGE SCALE GENOMIC DNA]</scope>
    <source>
        <strain evidence="1 2">YWC-01</strain>
    </source>
</reference>
<evidence type="ECO:0000313" key="1">
    <source>
        <dbReference type="EMBL" id="MDV4343271.1"/>
    </source>
</evidence>
<accession>A0ABU3Z3A2</accession>
<comment type="caution">
    <text evidence="1">The sequence shown here is derived from an EMBL/GenBank/DDBJ whole genome shotgun (WGS) entry which is preliminary data.</text>
</comment>
<organism evidence="1 2">
    <name type="scientific">Methanoculleus nereidis</name>
    <dbReference type="NCBI Taxonomy" id="2735141"/>
    <lineage>
        <taxon>Archaea</taxon>
        <taxon>Methanobacteriati</taxon>
        <taxon>Methanobacteriota</taxon>
        <taxon>Stenosarchaea group</taxon>
        <taxon>Methanomicrobia</taxon>
        <taxon>Methanomicrobiales</taxon>
        <taxon>Methanomicrobiaceae</taxon>
        <taxon>Methanoculleus</taxon>
    </lineage>
</organism>
<dbReference type="Pfam" id="PF11213">
    <property type="entry name" value="DUF3006"/>
    <property type="match status" value="1"/>
</dbReference>
<evidence type="ECO:0000313" key="2">
    <source>
        <dbReference type="Proteomes" id="UP001273768"/>
    </source>
</evidence>
<name>A0ABU3Z3A2_9EURY</name>
<gene>
    <name evidence="1" type="ORF">HL657_08860</name>
</gene>